<dbReference type="CDD" id="cd19403">
    <property type="entry name" value="TGF_beta_GDF9"/>
    <property type="match status" value="1"/>
</dbReference>
<dbReference type="GO" id="GO:0008083">
    <property type="term" value="F:growth factor activity"/>
    <property type="evidence" value="ECO:0007669"/>
    <property type="project" value="UniProtKB-KW"/>
</dbReference>
<evidence type="ECO:0000256" key="3">
    <source>
        <dbReference type="ARBA" id="ARBA00017637"/>
    </source>
</evidence>
<dbReference type="Proteomes" id="UP000515159">
    <property type="component" value="Chromosome 18"/>
</dbReference>
<dbReference type="FunFam" id="2.10.90.10:FF:000012">
    <property type="entry name" value="Growth/differentiation factor 9 (Predicted)"/>
    <property type="match status" value="1"/>
</dbReference>
<dbReference type="InterPro" id="IPR017948">
    <property type="entry name" value="TGFb_CS"/>
</dbReference>
<evidence type="ECO:0000313" key="17">
    <source>
        <dbReference type="RefSeq" id="XP_033783109.1"/>
    </source>
</evidence>
<evidence type="ECO:0000256" key="9">
    <source>
        <dbReference type="ARBA" id="ARBA00023030"/>
    </source>
</evidence>
<dbReference type="PROSITE" id="PS00250">
    <property type="entry name" value="TGF_BETA_1"/>
    <property type="match status" value="1"/>
</dbReference>
<dbReference type="SMART" id="SM00204">
    <property type="entry name" value="TGFB"/>
    <property type="match status" value="1"/>
</dbReference>
<dbReference type="FunCoup" id="A0A6P8PGS9">
    <property type="interactions" value="338"/>
</dbReference>
<evidence type="ECO:0000256" key="11">
    <source>
        <dbReference type="ARBA" id="ARBA00023180"/>
    </source>
</evidence>
<organism evidence="16 17">
    <name type="scientific">Geotrypetes seraphini</name>
    <name type="common">Gaboon caecilian</name>
    <name type="synonym">Caecilia seraphini</name>
    <dbReference type="NCBI Taxonomy" id="260995"/>
    <lineage>
        <taxon>Eukaryota</taxon>
        <taxon>Metazoa</taxon>
        <taxon>Chordata</taxon>
        <taxon>Craniata</taxon>
        <taxon>Vertebrata</taxon>
        <taxon>Euteleostomi</taxon>
        <taxon>Amphibia</taxon>
        <taxon>Gymnophiona</taxon>
        <taxon>Geotrypetes</taxon>
    </lineage>
</organism>
<dbReference type="GO" id="GO:0005125">
    <property type="term" value="F:cytokine activity"/>
    <property type="evidence" value="ECO:0007669"/>
    <property type="project" value="UniProtKB-KW"/>
</dbReference>
<evidence type="ECO:0000256" key="5">
    <source>
        <dbReference type="ARBA" id="ARBA00022525"/>
    </source>
</evidence>
<evidence type="ECO:0000256" key="4">
    <source>
        <dbReference type="ARBA" id="ARBA00022514"/>
    </source>
</evidence>
<dbReference type="GO" id="GO:0005615">
    <property type="term" value="C:extracellular space"/>
    <property type="evidence" value="ECO:0007669"/>
    <property type="project" value="UniProtKB-KW"/>
</dbReference>
<dbReference type="PANTHER" id="PTHR11848:SF19">
    <property type="entry name" value="GROWTH_DIFFERENTIATION FACTOR 9"/>
    <property type="match status" value="1"/>
</dbReference>
<keyword evidence="9 13" id="KW-0339">Growth factor</keyword>
<keyword evidence="7" id="KW-0165">Cleavage on pair of basic residues</keyword>
<dbReference type="Pfam" id="PF00019">
    <property type="entry name" value="TGF_beta"/>
    <property type="match status" value="1"/>
</dbReference>
<reference evidence="17" key="1">
    <citation type="submission" date="2025-08" db="UniProtKB">
        <authorList>
            <consortium name="RefSeq"/>
        </authorList>
    </citation>
    <scope>IDENTIFICATION</scope>
</reference>
<gene>
    <name evidence="17" type="primary">GDF9</name>
</gene>
<keyword evidence="10" id="KW-1015">Disulfide bond</keyword>
<evidence type="ECO:0000256" key="8">
    <source>
        <dbReference type="ARBA" id="ARBA00022729"/>
    </source>
</evidence>
<evidence type="ECO:0000256" key="10">
    <source>
        <dbReference type="ARBA" id="ARBA00023157"/>
    </source>
</evidence>
<evidence type="ECO:0000256" key="13">
    <source>
        <dbReference type="RuleBase" id="RU000354"/>
    </source>
</evidence>
<keyword evidence="11" id="KW-0325">Glycoprotein</keyword>
<feature type="domain" description="TGF-beta family profile" evidence="15">
    <location>
        <begin position="266"/>
        <end position="403"/>
    </location>
</feature>
<dbReference type="GeneID" id="117351639"/>
<evidence type="ECO:0000313" key="16">
    <source>
        <dbReference type="Proteomes" id="UP000515159"/>
    </source>
</evidence>
<keyword evidence="6" id="KW-0597">Phosphoprotein</keyword>
<dbReference type="InterPro" id="IPR001839">
    <property type="entry name" value="TGF-b_C"/>
</dbReference>
<dbReference type="KEGG" id="gsh:117351639"/>
<keyword evidence="5" id="KW-0964">Secreted</keyword>
<dbReference type="CTD" id="2661"/>
<comment type="subcellular location">
    <subcellularLocation>
        <location evidence="1">Secreted</location>
    </subcellularLocation>
</comment>
<dbReference type="PANTHER" id="PTHR11848">
    <property type="entry name" value="TGF-BETA FAMILY"/>
    <property type="match status" value="1"/>
</dbReference>
<dbReference type="OrthoDB" id="6427922at2759"/>
<evidence type="ECO:0000256" key="14">
    <source>
        <dbReference type="SAM" id="SignalP"/>
    </source>
</evidence>
<evidence type="ECO:0000256" key="12">
    <source>
        <dbReference type="ARBA" id="ARBA00046703"/>
    </source>
</evidence>
<dbReference type="InterPro" id="IPR029034">
    <property type="entry name" value="Cystine-knot_cytokine"/>
</dbReference>
<evidence type="ECO:0000256" key="7">
    <source>
        <dbReference type="ARBA" id="ARBA00022685"/>
    </source>
</evidence>
<accession>A0A6P8PGS9</accession>
<dbReference type="RefSeq" id="XP_033783109.1">
    <property type="nucleotide sequence ID" value="XM_033927218.1"/>
</dbReference>
<dbReference type="InterPro" id="IPR015615">
    <property type="entry name" value="TGF-beta-rel"/>
</dbReference>
<sequence>MAAAAGTLWLCLCSSAWLLWPSAGLQPSTARPPRVLADRPEGAARPSSRALRYMKRLYKLSATREGVPRQPGGQRYNTARLLAPRAQCQAGGPAWEADVQSQDLSFSVGHVAALEQLLKSVLLYSVDRSYLPSEITCTCNLAVKEQEFPSEMCPHAQHSFALQLKHRQRWIEIDVTALLEPLIASDKENLHLAVNFTCLNTQQKKPLNISLVPPWLLLYLNDTSEQAYGQNAFGYGREDRLWHHQRPLIEDLQGLDRILQVQRAPRHRREQNKEGLKENPAIQSYFNLSEYFKQIEFAQKECDLHSFRLSFSQLNWNNWIIAPHRYNPRYCKGECPRVVGHRYGSPVHTMVQNIIYEKLDSSVPRPSCVPAEYSPMSVLRIEPDGSIVYKEYEDMIATKCTCR</sequence>
<name>A0A6P8PGS9_GEOSA</name>
<evidence type="ECO:0000256" key="1">
    <source>
        <dbReference type="ARBA" id="ARBA00004613"/>
    </source>
</evidence>
<dbReference type="Gene3D" id="2.10.90.10">
    <property type="entry name" value="Cystine-knot cytokines"/>
    <property type="match status" value="1"/>
</dbReference>
<comment type="similarity">
    <text evidence="2 13">Belongs to the TGF-beta family.</text>
</comment>
<dbReference type="InParanoid" id="A0A6P8PGS9"/>
<evidence type="ECO:0000259" key="15">
    <source>
        <dbReference type="PROSITE" id="PS51362"/>
    </source>
</evidence>
<proteinExistence type="inferred from homology"/>
<keyword evidence="4" id="KW-0202">Cytokine</keyword>
<dbReference type="SUPFAM" id="SSF57501">
    <property type="entry name" value="Cystine-knot cytokines"/>
    <property type="match status" value="1"/>
</dbReference>
<evidence type="ECO:0000256" key="2">
    <source>
        <dbReference type="ARBA" id="ARBA00006656"/>
    </source>
</evidence>
<dbReference type="AlphaFoldDB" id="A0A6P8PGS9"/>
<dbReference type="InterPro" id="IPR015617">
    <property type="entry name" value="Growth_differentiation_fac-9_C"/>
</dbReference>
<feature type="chain" id="PRO_5028251673" description="Growth/differentiation factor 9" evidence="14">
    <location>
        <begin position="25"/>
        <end position="403"/>
    </location>
</feature>
<keyword evidence="16" id="KW-1185">Reference proteome</keyword>
<protein>
    <recommendedName>
        <fullName evidence="3">Growth/differentiation factor 9</fullName>
    </recommendedName>
</protein>
<dbReference type="PROSITE" id="PS51362">
    <property type="entry name" value="TGF_BETA_2"/>
    <property type="match status" value="1"/>
</dbReference>
<comment type="subunit">
    <text evidence="12">Homodimer or heterodimer. But, in contrast to other members of this family, cannot be disulfide-linked.</text>
</comment>
<evidence type="ECO:0000256" key="6">
    <source>
        <dbReference type="ARBA" id="ARBA00022553"/>
    </source>
</evidence>
<keyword evidence="8 14" id="KW-0732">Signal</keyword>
<feature type="signal peptide" evidence="14">
    <location>
        <begin position="1"/>
        <end position="24"/>
    </location>
</feature>